<dbReference type="Gene3D" id="3.30.70.1320">
    <property type="entry name" value="Multidrug efflux transporter AcrB pore domain like"/>
    <property type="match status" value="1"/>
</dbReference>
<dbReference type="SUPFAM" id="SSF82693">
    <property type="entry name" value="Multidrug efflux transporter AcrB pore domain, PN1, PN2, PC1 and PC2 subdomains"/>
    <property type="match status" value="3"/>
</dbReference>
<dbReference type="Gene3D" id="1.20.1640.10">
    <property type="entry name" value="Multidrug efflux transporter AcrB transmembrane domain"/>
    <property type="match status" value="2"/>
</dbReference>
<evidence type="ECO:0000313" key="2">
    <source>
        <dbReference type="EMBL" id="MEE7458562.1"/>
    </source>
</evidence>
<keyword evidence="1" id="KW-1133">Transmembrane helix</keyword>
<feature type="transmembrane region" description="Helical" evidence="1">
    <location>
        <begin position="918"/>
        <end position="943"/>
    </location>
</feature>
<dbReference type="Proteomes" id="UP001349262">
    <property type="component" value="Unassembled WGS sequence"/>
</dbReference>
<dbReference type="Gene3D" id="3.30.70.1430">
    <property type="entry name" value="Multidrug efflux transporter AcrB pore domain"/>
    <property type="match status" value="2"/>
</dbReference>
<keyword evidence="3" id="KW-1185">Reference proteome</keyword>
<dbReference type="PRINTS" id="PR00702">
    <property type="entry name" value="ACRIFLAVINRP"/>
</dbReference>
<dbReference type="InterPro" id="IPR027463">
    <property type="entry name" value="AcrB_DN_DC_subdom"/>
</dbReference>
<organism evidence="2 3">
    <name type="scientific">Methylobacterium radiotolerans</name>
    <dbReference type="NCBI Taxonomy" id="31998"/>
    <lineage>
        <taxon>Bacteria</taxon>
        <taxon>Pseudomonadati</taxon>
        <taxon>Pseudomonadota</taxon>
        <taxon>Alphaproteobacteria</taxon>
        <taxon>Hyphomicrobiales</taxon>
        <taxon>Methylobacteriaceae</taxon>
        <taxon>Methylobacterium</taxon>
    </lineage>
</organism>
<evidence type="ECO:0000256" key="1">
    <source>
        <dbReference type="SAM" id="Phobius"/>
    </source>
</evidence>
<dbReference type="Gene3D" id="3.30.70.1440">
    <property type="entry name" value="Multidrug efflux transporter AcrB pore domain"/>
    <property type="match status" value="1"/>
</dbReference>
<protein>
    <submittedName>
        <fullName evidence="2">Multidrug transporter subunit MdtC</fullName>
    </submittedName>
</protein>
<feature type="transmembrane region" description="Helical" evidence="1">
    <location>
        <begin position="963"/>
        <end position="984"/>
    </location>
</feature>
<keyword evidence="1" id="KW-0472">Membrane</keyword>
<proteinExistence type="predicted"/>
<feature type="transmembrane region" description="Helical" evidence="1">
    <location>
        <begin position="334"/>
        <end position="353"/>
    </location>
</feature>
<dbReference type="SUPFAM" id="SSF82714">
    <property type="entry name" value="Multidrug efflux transporter AcrB TolC docking domain, DN and DC subdomains"/>
    <property type="match status" value="2"/>
</dbReference>
<dbReference type="InterPro" id="IPR001036">
    <property type="entry name" value="Acrflvin-R"/>
</dbReference>
<dbReference type="PANTHER" id="PTHR32063:SF21">
    <property type="entry name" value="MULTIDRUG RESISTANCE PROTEIN MDTB"/>
    <property type="match status" value="1"/>
</dbReference>
<gene>
    <name evidence="2" type="ORF">MRSR164_17825</name>
</gene>
<reference evidence="2 3" key="1">
    <citation type="journal article" date="2012" name="Genet. Mol. Biol.">
        <title>Analysis of 16S rRNA and mxaF genes revealing insights into Methylobacterium niche-specific plant association.</title>
        <authorList>
            <person name="Dourado M.N."/>
            <person name="Andreote F.D."/>
            <person name="Dini-Andreote F."/>
            <person name="Conti R."/>
            <person name="Araujo J.M."/>
            <person name="Araujo W.L."/>
        </authorList>
    </citation>
    <scope>NUCLEOTIDE SEQUENCE [LARGE SCALE GENOMIC DNA]</scope>
    <source>
        <strain evidence="2 3">SR1.6/4</strain>
    </source>
</reference>
<feature type="transmembrane region" description="Helical" evidence="1">
    <location>
        <begin position="7"/>
        <end position="30"/>
    </location>
</feature>
<keyword evidence="1" id="KW-0812">Transmembrane</keyword>
<dbReference type="Gene3D" id="3.30.2090.10">
    <property type="entry name" value="Multidrug efflux transporter AcrB TolC docking domain, DN and DC subdomains"/>
    <property type="match status" value="2"/>
</dbReference>
<feature type="transmembrane region" description="Helical" evidence="1">
    <location>
        <begin position="463"/>
        <end position="482"/>
    </location>
</feature>
<comment type="caution">
    <text evidence="2">The sequence shown here is derived from an EMBL/GenBank/DDBJ whole genome shotgun (WGS) entry which is preliminary data.</text>
</comment>
<feature type="transmembrane region" description="Helical" evidence="1">
    <location>
        <begin position="431"/>
        <end position="451"/>
    </location>
</feature>
<sequence length="1044" mass="111384">MNPSRIFILRPVATTLSMLAILIVGAVSYLNLPVSALPAVDYPTIQVQTFYPGASPEVMTSAVTAPLERQFGQMTNLNQMSSQSSAGASVITLQFNLDIPLDIAEQSVQAAINAAGNLLPTDLPAPPIYAKVNPADAPVLTLALTSATMPLTQVRDLAETRLAQKISQIAGVGLVSMGGGQRLAVRVRFNSMAMAAYGLNIDDLRTTIANLNVNTPKGNIDGPTQSYAINANDQVRDPAVYASAIIAYRNGAPVRLTDVAEVVEGPENTRLGAWADRTPAVILNIQRQPGANVIDTVDRIKRLLPQLEATMPASVSIATLTDRTTTIRASVHDVQFELMLAIALVVMVIFLFLRSFSATLIPSLSVPLSLIGALAAMDAWGFSLDNLSLMALTIATGFVVDDAIVVIENIARHVEEGDDPFEAALKGSREIGFTIISLTVSLIAVLIPLLFMADVVGRLFREFAITLSATIVISAVVSLTLVPMMCARLLKPVAHGADTPATRREGPIARAGRRLNDGVIALYGRALRVVLAHQGLTLLVTLGTVALTAWLFVVIPKGFFPVQDTGVIQGISQADQSVSYEAMAERQQALADVVLKDPDVASLSSFIGVDGQNVTLNSGRFLINLKPREARGADASTIIRRLNAATATVSGVRLYMQPVQDLTIDTAVSATQYQVILENPNLGDFETWVPRYVEALRRSPLLADVTSDYQGNGLAAYVTIDRATAGRYGITPATIDNVLYDAFGQRIVSTIFTQSSQYRVILEANPKLHTSLASLENLYLPSSTAPSGQVPLSAVAKIEERRAPLLIGHLGQFPATTVSFNLAPGVALGQAVDALDAARKAIDLPASFNVVPQGSVIAFQTALSNELFLVCAAIITVYIVLGVLYESFIHPITILSTLPSAGIGALLGLMWFGLSLDIIAIIGIVLLIGIVKKNAIMMIDFALQAEREEGKTPRDAIYEACLLRFRPILMTTLAALFAAVPMIVGSGVGSELRQPLGIVIAGGLIVSQVLTLFTTPVIYLAFDRLERRIMRRERDGLAPGGAVP</sequence>
<dbReference type="EMBL" id="MLBY01000005">
    <property type="protein sequence ID" value="MEE7458562.1"/>
    <property type="molecule type" value="Genomic_DNA"/>
</dbReference>
<feature type="transmembrane region" description="Helical" evidence="1">
    <location>
        <begin position="535"/>
        <end position="555"/>
    </location>
</feature>
<dbReference type="PANTHER" id="PTHR32063">
    <property type="match status" value="1"/>
</dbReference>
<accession>A0ABU7TDA7</accession>
<dbReference type="NCBIfam" id="NF033617">
    <property type="entry name" value="RND_permease_2"/>
    <property type="match status" value="1"/>
</dbReference>
<dbReference type="SUPFAM" id="SSF82866">
    <property type="entry name" value="Multidrug efflux transporter AcrB transmembrane domain"/>
    <property type="match status" value="2"/>
</dbReference>
<name>A0ABU7TDA7_9HYPH</name>
<feature type="transmembrane region" description="Helical" evidence="1">
    <location>
        <begin position="867"/>
        <end position="885"/>
    </location>
</feature>
<feature type="transmembrane region" description="Helical" evidence="1">
    <location>
        <begin position="360"/>
        <end position="382"/>
    </location>
</feature>
<evidence type="ECO:0000313" key="3">
    <source>
        <dbReference type="Proteomes" id="UP001349262"/>
    </source>
</evidence>
<feature type="transmembrane region" description="Helical" evidence="1">
    <location>
        <begin position="996"/>
        <end position="1022"/>
    </location>
</feature>
<dbReference type="Pfam" id="PF00873">
    <property type="entry name" value="ACR_tran"/>
    <property type="match status" value="1"/>
</dbReference>